<dbReference type="PANTHER" id="PTHR13510">
    <property type="entry name" value="FYVE-FINGER-CONTAINING RAB5 EFFECTOR PROTEIN RABENOSYN-5-RELATED"/>
    <property type="match status" value="1"/>
</dbReference>
<proteinExistence type="predicted"/>
<accession>A0AAD5QDJ0</accession>
<dbReference type="Proteomes" id="UP001209570">
    <property type="component" value="Unassembled WGS sequence"/>
</dbReference>
<organism evidence="2 3">
    <name type="scientific">Pythium insidiosum</name>
    <name type="common">Pythiosis disease agent</name>
    <dbReference type="NCBI Taxonomy" id="114742"/>
    <lineage>
        <taxon>Eukaryota</taxon>
        <taxon>Sar</taxon>
        <taxon>Stramenopiles</taxon>
        <taxon>Oomycota</taxon>
        <taxon>Peronosporomycetes</taxon>
        <taxon>Pythiales</taxon>
        <taxon>Pythiaceae</taxon>
        <taxon>Pythium</taxon>
    </lineage>
</organism>
<keyword evidence="3" id="KW-1185">Reference proteome</keyword>
<feature type="compositionally biased region" description="Low complexity" evidence="1">
    <location>
        <begin position="1"/>
        <end position="35"/>
    </location>
</feature>
<evidence type="ECO:0000313" key="2">
    <source>
        <dbReference type="EMBL" id="KAJ0406502.1"/>
    </source>
</evidence>
<dbReference type="InterPro" id="IPR052727">
    <property type="entry name" value="Rab4/Rab5_effector"/>
</dbReference>
<dbReference type="AlphaFoldDB" id="A0AAD5QDJ0"/>
<reference evidence="2" key="1">
    <citation type="submission" date="2021-12" db="EMBL/GenBank/DDBJ databases">
        <title>Prjna785345.</title>
        <authorList>
            <person name="Rujirawat T."/>
            <person name="Krajaejun T."/>
        </authorList>
    </citation>
    <scope>NUCLEOTIDE SEQUENCE</scope>
    <source>
        <strain evidence="2">Pi057C3</strain>
    </source>
</reference>
<comment type="caution">
    <text evidence="2">The sequence shown here is derived from an EMBL/GenBank/DDBJ whole genome shotgun (WGS) entry which is preliminary data.</text>
</comment>
<dbReference type="EMBL" id="JAKCXM010000032">
    <property type="protein sequence ID" value="KAJ0406502.1"/>
    <property type="molecule type" value="Genomic_DNA"/>
</dbReference>
<dbReference type="PANTHER" id="PTHR13510:SF44">
    <property type="entry name" value="RABENOSYN-5"/>
    <property type="match status" value="1"/>
</dbReference>
<feature type="region of interest" description="Disordered" evidence="1">
    <location>
        <begin position="444"/>
        <end position="468"/>
    </location>
</feature>
<feature type="region of interest" description="Disordered" evidence="1">
    <location>
        <begin position="551"/>
        <end position="578"/>
    </location>
</feature>
<evidence type="ECO:0000256" key="1">
    <source>
        <dbReference type="SAM" id="MobiDB-lite"/>
    </source>
</evidence>
<dbReference type="InterPro" id="IPR023393">
    <property type="entry name" value="START-like_dom_sf"/>
</dbReference>
<name>A0AAD5QDJ0_PYTIN</name>
<feature type="region of interest" description="Disordered" evidence="1">
    <location>
        <begin position="509"/>
        <end position="531"/>
    </location>
</feature>
<dbReference type="Gene3D" id="3.30.530.20">
    <property type="match status" value="1"/>
</dbReference>
<feature type="region of interest" description="Disordered" evidence="1">
    <location>
        <begin position="1"/>
        <end position="49"/>
    </location>
</feature>
<sequence length="677" mass="75091">MSPAVSSRSHSSSEGRPSSASTSAAATATSATTSADGRPVVLTSGQGSRTLLPQTGDVLSIEVEWRNPRRRFPLADELLPRVAPLSPEQRAALKRRCLQEVNRVVAKHHAVWAQSDLMFDGGDTSGWKTHLTRPQLTVYRRKRATVHTAQRFLARGHVTSLTLRDAEYGLYCDSTTSERAVKTDLFGELCLDAAVLQVFERQTEADPFHFFGIKWLALVSPVDKLISPRDYAFVEYSCRVEPANGAADENDAVLVRVLLPVDPELVSVLSEREYDLVRGAMACTYMYRYDASARALQVFAEGSIDPSGSATAWLSKSFLSLFAPTVVNLEHCADVKHLMAYGRVLRPDEFQARVAECKAANSKHCVACLKNMSSSAFAIKSLKRAPTYCRSCGERVCSRCVMSLTLCLPWHEKRNAEHPSAVIEEKFCLKCICIVRAHRNDDGPRLGMSQASMRRHGSSSKLSSSLSEHEMAAEIERLSLALEQQRQHHDQEEAPLNGSRLVQDRVRQLRERHRQQDRHHDSQYASSGLYYSDLDTDDDEDYAASAYRAGPASVRGRRHEAAPQYWTDQSNSSKPPTAAFDRMERSIAEQEALLRTLRFEHMRHLQRQKQALGYSSSGSWKAASTSRLESGPASSLASTARMTIDISSDEEVYEVGRGYSLDSPSARSGAPIAAAFV</sequence>
<protein>
    <recommendedName>
        <fullName evidence="4">FYVE-type domain-containing protein</fullName>
    </recommendedName>
</protein>
<gene>
    <name evidence="2" type="ORF">P43SY_001433</name>
</gene>
<feature type="compositionally biased region" description="Polar residues" evidence="1">
    <location>
        <begin position="566"/>
        <end position="575"/>
    </location>
</feature>
<evidence type="ECO:0008006" key="4">
    <source>
        <dbReference type="Google" id="ProtNLM"/>
    </source>
</evidence>
<evidence type="ECO:0000313" key="3">
    <source>
        <dbReference type="Proteomes" id="UP001209570"/>
    </source>
</evidence>